<name>A0A5J5J2X1_9MICO</name>
<dbReference type="GO" id="GO:0046872">
    <property type="term" value="F:metal ion binding"/>
    <property type="evidence" value="ECO:0007669"/>
    <property type="project" value="UniProtKB-KW"/>
</dbReference>
<dbReference type="OrthoDB" id="3353438at2"/>
<proteinExistence type="inferred from homology"/>
<evidence type="ECO:0000313" key="5">
    <source>
        <dbReference type="EMBL" id="KAA9107730.1"/>
    </source>
</evidence>
<dbReference type="GO" id="GO:0016832">
    <property type="term" value="F:aldehyde-lyase activity"/>
    <property type="evidence" value="ECO:0007669"/>
    <property type="project" value="TreeGrafter"/>
</dbReference>
<evidence type="ECO:0000256" key="2">
    <source>
        <dbReference type="ARBA" id="ARBA00022723"/>
    </source>
</evidence>
<evidence type="ECO:0000256" key="1">
    <source>
        <dbReference type="ARBA" id="ARBA00005568"/>
    </source>
</evidence>
<keyword evidence="3" id="KW-0456">Lyase</keyword>
<dbReference type="AlphaFoldDB" id="A0A5J5J2X1"/>
<dbReference type="InterPro" id="IPR040442">
    <property type="entry name" value="Pyrv_kinase-like_dom_sf"/>
</dbReference>
<dbReference type="InterPro" id="IPR005000">
    <property type="entry name" value="Aldolase/citrate-lyase_domain"/>
</dbReference>
<evidence type="ECO:0000256" key="3">
    <source>
        <dbReference type="ARBA" id="ARBA00023239"/>
    </source>
</evidence>
<protein>
    <submittedName>
        <fullName evidence="5">2,4-dihydroxyhept-2-ene-1,7-dioic acid aldolase</fullName>
    </submittedName>
</protein>
<dbReference type="InterPro" id="IPR015813">
    <property type="entry name" value="Pyrv/PenolPyrv_kinase-like_dom"/>
</dbReference>
<dbReference type="Pfam" id="PF03328">
    <property type="entry name" value="HpcH_HpaI"/>
    <property type="match status" value="1"/>
</dbReference>
<sequence>MRSRSRGTPLTGLLVHDFWSPRHRPAFGLWIKLPAPEVLEVLAPSGIDFVVLDGEHGALDTRSISAMIGLGRAMGLTVFVRVAGHARADIQPALDAGADGVFVPHVDSAALAAQVVDVCRFPPAGSRSASLATRAGGWGRMQSADYLRRGSDVIIVAQVESPAAVEAVSEITAVAGLDAIFVGPYDLALTSGLSPADPEFHRLVESAESARGPAVIGSTAAGADEVRLLAERGYSFVVVGADTSILGAGAQSLLSEFGEGAAA</sequence>
<keyword evidence="6" id="KW-1185">Reference proteome</keyword>
<organism evidence="5 6">
    <name type="scientific">Microbacterium rhizomatis</name>
    <dbReference type="NCBI Taxonomy" id="1631477"/>
    <lineage>
        <taxon>Bacteria</taxon>
        <taxon>Bacillati</taxon>
        <taxon>Actinomycetota</taxon>
        <taxon>Actinomycetes</taxon>
        <taxon>Micrococcales</taxon>
        <taxon>Microbacteriaceae</taxon>
        <taxon>Microbacterium</taxon>
    </lineage>
</organism>
<reference evidence="6" key="1">
    <citation type="submission" date="2019-09" db="EMBL/GenBank/DDBJ databases">
        <title>Mumia zhuanghuii sp. nov. isolated from the intestinal contents of plateau pika (Ochotona curzoniae) in the Qinghai-Tibet plateau of China.</title>
        <authorList>
            <person name="Tian Z."/>
        </authorList>
    </citation>
    <scope>NUCLEOTIDE SEQUENCE [LARGE SCALE GENOMIC DNA]</scope>
    <source>
        <strain evidence="6">JCM 30598</strain>
    </source>
</reference>
<evidence type="ECO:0000313" key="6">
    <source>
        <dbReference type="Proteomes" id="UP000325827"/>
    </source>
</evidence>
<feature type="domain" description="HpcH/HpaI aldolase/citrate lyase" evidence="4">
    <location>
        <begin position="27"/>
        <end position="244"/>
    </location>
</feature>
<evidence type="ECO:0000259" key="4">
    <source>
        <dbReference type="Pfam" id="PF03328"/>
    </source>
</evidence>
<dbReference type="GO" id="GO:0005737">
    <property type="term" value="C:cytoplasm"/>
    <property type="evidence" value="ECO:0007669"/>
    <property type="project" value="TreeGrafter"/>
</dbReference>
<dbReference type="InterPro" id="IPR050251">
    <property type="entry name" value="HpcH-HpaI_aldolase"/>
</dbReference>
<comment type="similarity">
    <text evidence="1">Belongs to the HpcH/HpaI aldolase family.</text>
</comment>
<dbReference type="PANTHER" id="PTHR30502">
    <property type="entry name" value="2-KETO-3-DEOXY-L-RHAMNONATE ALDOLASE"/>
    <property type="match status" value="1"/>
</dbReference>
<dbReference type="SUPFAM" id="SSF51621">
    <property type="entry name" value="Phosphoenolpyruvate/pyruvate domain"/>
    <property type="match status" value="1"/>
</dbReference>
<keyword evidence="2" id="KW-0479">Metal-binding</keyword>
<dbReference type="EMBL" id="VYSA01000002">
    <property type="protein sequence ID" value="KAA9107730.1"/>
    <property type="molecule type" value="Genomic_DNA"/>
</dbReference>
<dbReference type="PANTHER" id="PTHR30502:SF0">
    <property type="entry name" value="PHOSPHOENOLPYRUVATE CARBOXYLASE FAMILY PROTEIN"/>
    <property type="match status" value="1"/>
</dbReference>
<accession>A0A5J5J2X1</accession>
<dbReference type="Gene3D" id="3.20.20.60">
    <property type="entry name" value="Phosphoenolpyruvate-binding domains"/>
    <property type="match status" value="1"/>
</dbReference>
<gene>
    <name evidence="5" type="ORF">F6B43_09795</name>
</gene>
<comment type="caution">
    <text evidence="5">The sequence shown here is derived from an EMBL/GenBank/DDBJ whole genome shotgun (WGS) entry which is preliminary data.</text>
</comment>
<dbReference type="Proteomes" id="UP000325827">
    <property type="component" value="Unassembled WGS sequence"/>
</dbReference>